<evidence type="ECO:0000256" key="5">
    <source>
        <dbReference type="ARBA" id="ARBA00022490"/>
    </source>
</evidence>
<comment type="caution">
    <text evidence="13">The sequence shown here is derived from an EMBL/GenBank/DDBJ whole genome shotgun (WGS) entry which is preliminary data.</text>
</comment>
<dbReference type="AlphaFoldDB" id="A0AA36D0A2"/>
<dbReference type="GO" id="GO:0006893">
    <property type="term" value="P:Golgi to plasma membrane transport"/>
    <property type="evidence" value="ECO:0007669"/>
    <property type="project" value="TreeGrafter"/>
</dbReference>
<dbReference type="SUPFAM" id="SSF50969">
    <property type="entry name" value="YVTN repeat-like/Quinoprotein amine dehydrogenase"/>
    <property type="match status" value="1"/>
</dbReference>
<dbReference type="SMART" id="SM00320">
    <property type="entry name" value="WD40"/>
    <property type="match status" value="7"/>
</dbReference>
<keyword evidence="7" id="KW-0853">WD repeat</keyword>
<feature type="compositionally biased region" description="Polar residues" evidence="10">
    <location>
        <begin position="769"/>
        <end position="790"/>
    </location>
</feature>
<dbReference type="Gene3D" id="2.130.10.10">
    <property type="entry name" value="YVTN repeat-like/Quinoprotein amine dehydrogenase"/>
    <property type="match status" value="2"/>
</dbReference>
<dbReference type="GO" id="GO:0005096">
    <property type="term" value="F:GTPase activator activity"/>
    <property type="evidence" value="ECO:0007669"/>
    <property type="project" value="TreeGrafter"/>
</dbReference>
<name>A0AA36D0A2_9BILA</name>
<feature type="region of interest" description="Disordered" evidence="10">
    <location>
        <begin position="533"/>
        <end position="573"/>
    </location>
</feature>
<evidence type="ECO:0000256" key="7">
    <source>
        <dbReference type="ARBA" id="ARBA00022574"/>
    </source>
</evidence>
<evidence type="ECO:0000256" key="1">
    <source>
        <dbReference type="ARBA" id="ARBA00004308"/>
    </source>
</evidence>
<evidence type="ECO:0000256" key="10">
    <source>
        <dbReference type="SAM" id="MobiDB-lite"/>
    </source>
</evidence>
<feature type="compositionally biased region" description="Acidic residues" evidence="10">
    <location>
        <begin position="558"/>
        <end position="567"/>
    </location>
</feature>
<dbReference type="InterPro" id="IPR000664">
    <property type="entry name" value="Lethal2_giant"/>
</dbReference>
<dbReference type="GO" id="GO:0005886">
    <property type="term" value="C:plasma membrane"/>
    <property type="evidence" value="ECO:0007669"/>
    <property type="project" value="TreeGrafter"/>
</dbReference>
<dbReference type="InterPro" id="IPR013577">
    <property type="entry name" value="LLGL2"/>
</dbReference>
<keyword evidence="14" id="KW-1185">Reference proteome</keyword>
<evidence type="ECO:0000256" key="6">
    <source>
        <dbReference type="ARBA" id="ARBA00022553"/>
    </source>
</evidence>
<dbReference type="InterPro" id="IPR015943">
    <property type="entry name" value="WD40/YVTN_repeat-like_dom_sf"/>
</dbReference>
<feature type="region of interest" description="Disordered" evidence="10">
    <location>
        <begin position="761"/>
        <end position="799"/>
    </location>
</feature>
<protein>
    <recommendedName>
        <fullName evidence="15">Tomosyn</fullName>
    </recommendedName>
</protein>
<evidence type="ECO:0000313" key="13">
    <source>
        <dbReference type="EMBL" id="CAJ0578246.1"/>
    </source>
</evidence>
<dbReference type="GO" id="GO:0045159">
    <property type="term" value="F:myosin II binding"/>
    <property type="evidence" value="ECO:0007669"/>
    <property type="project" value="TreeGrafter"/>
</dbReference>
<feature type="domain" description="Lethal giant larvae (Lgl)-like C-terminal" evidence="12">
    <location>
        <begin position="799"/>
        <end position="918"/>
    </location>
</feature>
<dbReference type="Gene3D" id="1.20.5.110">
    <property type="match status" value="1"/>
</dbReference>
<comment type="subcellular location">
    <subcellularLocation>
        <location evidence="2">Cytoplasm</location>
    </subcellularLocation>
    <subcellularLocation>
        <location evidence="1">Endomembrane system</location>
    </subcellularLocation>
</comment>
<dbReference type="CDD" id="cd15873">
    <property type="entry name" value="R-SNARE_STXBP5_6"/>
    <property type="match status" value="1"/>
</dbReference>
<proteinExistence type="inferred from homology"/>
<dbReference type="InterPro" id="IPR013905">
    <property type="entry name" value="Lgl_C_dom"/>
</dbReference>
<gene>
    <name evidence="13" type="ORF">MSPICULIGERA_LOCUS16506</name>
</gene>
<keyword evidence="9" id="KW-0472">Membrane</keyword>
<evidence type="ECO:0000256" key="9">
    <source>
        <dbReference type="ARBA" id="ARBA00023136"/>
    </source>
</evidence>
<evidence type="ECO:0000259" key="12">
    <source>
        <dbReference type="Pfam" id="PF08596"/>
    </source>
</evidence>
<feature type="non-terminal residue" evidence="13">
    <location>
        <position position="1057"/>
    </location>
</feature>
<sequence>MERAKRRFASALDGLRSIGKVEVNVEERIQPEHCAFFKIVRHGFPDDARCITYDPVQRLLAIGTGHGTVRIVGDVGVDYLLRHETEHAVLHAQFLINEGGLITACSNDLIHLWNFRQKQAVIVHSLQLSKESVSCIHLPLQSKWLFVGTDKGNVYSVSVGTFQMSSYVINWNKAIDLSCRVHPGPVKQLAACPTDQSKLLIVFEKGVAVIWNLTSREPERLPLDPPIKCASWHYDGRQIMCGNVDGSVSIFNIRKVGEPVQRSTPHGQGPCRPIHQLDWRHWNENNEQLVVFSGGMPSDDGPPMPALTLLKAARSATVLEMDNPILSFITLSSVPWPTAPQQPHAVVVLLKGDIMYIDLQKENYPCLESPHAMDLHESPVTALSYHSECPSDLMGALALVGCKQRKKGFSDRQWPINGGVGREAASGYQELLITGHKDGTVRFWQGSGEHLQILYRLKTASHFERLEQGDTLKDVSYAVNSLHLCPESRLLLVTGQAGQSTLFRFNKTESTNTIAVVNLPAVCSHIPNGYANADDRPSTSTCREMRRQKKFDSRDTDASTDTDEDEDGGGRLYPFKVRGAPVKRSPGFQPELACMLPWPCPTKPPPIQAAALNSAYGVIAIASQGGLALVDIAQCALIYAWATAELYGAEPTPCVQLTSQQTTDSSTFSAEDYDGEFVSSLSFIHSSTRKNDGKSGASLWVGTSNGACLGLSLLLPGDRLSSTVVVAPSGTVIRCRGQVLHSSFMDGAFCLLAPAVEPFRDASRDSPDHQVSNRVRTKTTVSPTVSNSVDSDGGTNGQQSTDISQVAIVVAEWEIRVLALPSFSLIFHHKCDEIPLVKASSSHVNGQPVLLCLSASGQLLCFSLPSLRPLLSHQLIPHSIDYDDPIVQKAAFSEHGLGVYMVSPSELEKYTVCAELGDQVEEALGELFVPVDMPEAPKQTGLLKGGLSALFSANSRQETVDLDTLFSDKDKPPSAATSMRSVAKMIPGPQISMDRAHQGGVSAGLAAQMALQNLNERGERLNQVADATENLKNSAQSLSSRTGKLVEKYEKKKWYNF</sequence>
<dbReference type="PRINTS" id="PR00962">
    <property type="entry name" value="LETHAL2GIANT"/>
</dbReference>
<dbReference type="EMBL" id="CATQJA010002653">
    <property type="protein sequence ID" value="CAJ0578246.1"/>
    <property type="molecule type" value="Genomic_DNA"/>
</dbReference>
<dbReference type="InterPro" id="IPR001680">
    <property type="entry name" value="WD40_rpt"/>
</dbReference>
<dbReference type="SUPFAM" id="SSF50978">
    <property type="entry name" value="WD40 repeat-like"/>
    <property type="match status" value="1"/>
</dbReference>
<keyword evidence="4" id="KW-0268">Exocytosis</keyword>
<dbReference type="Pfam" id="PF00400">
    <property type="entry name" value="WD40"/>
    <property type="match status" value="1"/>
</dbReference>
<dbReference type="InterPro" id="IPR011044">
    <property type="entry name" value="Quino_amine_DH_bsu"/>
</dbReference>
<dbReference type="GO" id="GO:0006887">
    <property type="term" value="P:exocytosis"/>
    <property type="evidence" value="ECO:0007669"/>
    <property type="project" value="UniProtKB-KW"/>
</dbReference>
<organism evidence="13 14">
    <name type="scientific">Mesorhabditis spiculigera</name>
    <dbReference type="NCBI Taxonomy" id="96644"/>
    <lineage>
        <taxon>Eukaryota</taxon>
        <taxon>Metazoa</taxon>
        <taxon>Ecdysozoa</taxon>
        <taxon>Nematoda</taxon>
        <taxon>Chromadorea</taxon>
        <taxon>Rhabditida</taxon>
        <taxon>Rhabditina</taxon>
        <taxon>Rhabditomorpha</taxon>
        <taxon>Rhabditoidea</taxon>
        <taxon>Rhabditidae</taxon>
        <taxon>Mesorhabditinae</taxon>
        <taxon>Mesorhabditis</taxon>
    </lineage>
</organism>
<dbReference type="Proteomes" id="UP001177023">
    <property type="component" value="Unassembled WGS sequence"/>
</dbReference>
<dbReference type="InterPro" id="IPR036322">
    <property type="entry name" value="WD40_repeat_dom_sf"/>
</dbReference>
<dbReference type="GO" id="GO:0012505">
    <property type="term" value="C:endomembrane system"/>
    <property type="evidence" value="ECO:0007669"/>
    <property type="project" value="UniProtKB-SubCell"/>
</dbReference>
<keyword evidence="5" id="KW-0963">Cytoplasm</keyword>
<evidence type="ECO:0008006" key="15">
    <source>
        <dbReference type="Google" id="ProtNLM"/>
    </source>
</evidence>
<dbReference type="Pfam" id="PF08596">
    <property type="entry name" value="Lgl_C"/>
    <property type="match status" value="1"/>
</dbReference>
<evidence type="ECO:0000313" key="14">
    <source>
        <dbReference type="Proteomes" id="UP001177023"/>
    </source>
</evidence>
<dbReference type="GO" id="GO:0019905">
    <property type="term" value="F:syntaxin binding"/>
    <property type="evidence" value="ECO:0007669"/>
    <property type="project" value="TreeGrafter"/>
</dbReference>
<evidence type="ECO:0000256" key="2">
    <source>
        <dbReference type="ARBA" id="ARBA00004496"/>
    </source>
</evidence>
<dbReference type="PANTHER" id="PTHR10241:SF25">
    <property type="entry name" value="TOMOSYN, ISOFORM C"/>
    <property type="match status" value="1"/>
</dbReference>
<keyword evidence="8" id="KW-0677">Repeat</keyword>
<reference evidence="13" key="1">
    <citation type="submission" date="2023-06" db="EMBL/GenBank/DDBJ databases">
        <authorList>
            <person name="Delattre M."/>
        </authorList>
    </citation>
    <scope>NUCLEOTIDE SEQUENCE</scope>
    <source>
        <strain evidence="13">AF72</strain>
    </source>
</reference>
<keyword evidence="6" id="KW-0597">Phosphoprotein</keyword>
<accession>A0AA36D0A2</accession>
<evidence type="ECO:0000259" key="11">
    <source>
        <dbReference type="Pfam" id="PF08366"/>
    </source>
</evidence>
<dbReference type="Pfam" id="PF08366">
    <property type="entry name" value="LLGL"/>
    <property type="match status" value="1"/>
</dbReference>
<dbReference type="PANTHER" id="PTHR10241">
    <property type="entry name" value="LETHAL 2 GIANT LARVAE PROTEIN"/>
    <property type="match status" value="1"/>
</dbReference>
<evidence type="ECO:0000256" key="8">
    <source>
        <dbReference type="ARBA" id="ARBA00022737"/>
    </source>
</evidence>
<feature type="domain" description="Lethal giant larvae homologue 2" evidence="11">
    <location>
        <begin position="263"/>
        <end position="365"/>
    </location>
</feature>
<evidence type="ECO:0000256" key="4">
    <source>
        <dbReference type="ARBA" id="ARBA00022483"/>
    </source>
</evidence>
<comment type="similarity">
    <text evidence="3">Belongs to the WD repeat L(2)GL family.</text>
</comment>
<evidence type="ECO:0000256" key="3">
    <source>
        <dbReference type="ARBA" id="ARBA00008070"/>
    </source>
</evidence>
<dbReference type="GO" id="GO:0031201">
    <property type="term" value="C:SNARE complex"/>
    <property type="evidence" value="ECO:0007669"/>
    <property type="project" value="TreeGrafter"/>
</dbReference>